<reference evidence="1 2" key="1">
    <citation type="submission" date="2022-01" db="EMBL/GenBank/DDBJ databases">
        <title>A high-quality chromosome-level genome assembly of rohu carp, Labeo rohita.</title>
        <authorList>
            <person name="Arick M.A. II"/>
            <person name="Hsu C.-Y."/>
            <person name="Magbanua Z."/>
            <person name="Pechanova O."/>
            <person name="Grover C."/>
            <person name="Miller E."/>
            <person name="Thrash A."/>
            <person name="Ezzel L."/>
            <person name="Alam S."/>
            <person name="Benzie J."/>
            <person name="Hamilton M."/>
            <person name="Karsi A."/>
            <person name="Lawrence M.L."/>
            <person name="Peterson D.G."/>
        </authorList>
    </citation>
    <scope>NUCLEOTIDE SEQUENCE [LARGE SCALE GENOMIC DNA]</scope>
    <source>
        <strain evidence="2">BAU-BD-2019</strain>
        <tissue evidence="1">Blood</tissue>
    </source>
</reference>
<evidence type="ECO:0000313" key="1">
    <source>
        <dbReference type="EMBL" id="KAI2652611.1"/>
    </source>
</evidence>
<accession>A0ABQ8LPM7</accession>
<evidence type="ECO:0000313" key="2">
    <source>
        <dbReference type="Proteomes" id="UP000830375"/>
    </source>
</evidence>
<proteinExistence type="predicted"/>
<dbReference type="EMBL" id="JACTAM010000019">
    <property type="protein sequence ID" value="KAI2652611.1"/>
    <property type="molecule type" value="Genomic_DNA"/>
</dbReference>
<name>A0ABQ8LPM7_LABRO</name>
<gene>
    <name evidence="1" type="ORF">H4Q32_005858</name>
</gene>
<organism evidence="1 2">
    <name type="scientific">Labeo rohita</name>
    <name type="common">Indian major carp</name>
    <name type="synonym">Cyprinus rohita</name>
    <dbReference type="NCBI Taxonomy" id="84645"/>
    <lineage>
        <taxon>Eukaryota</taxon>
        <taxon>Metazoa</taxon>
        <taxon>Chordata</taxon>
        <taxon>Craniata</taxon>
        <taxon>Vertebrata</taxon>
        <taxon>Euteleostomi</taxon>
        <taxon>Actinopterygii</taxon>
        <taxon>Neopterygii</taxon>
        <taxon>Teleostei</taxon>
        <taxon>Ostariophysi</taxon>
        <taxon>Cypriniformes</taxon>
        <taxon>Cyprinidae</taxon>
        <taxon>Labeoninae</taxon>
        <taxon>Labeonini</taxon>
        <taxon>Labeo</taxon>
    </lineage>
</organism>
<keyword evidence="1" id="KW-0808">Transferase</keyword>
<comment type="caution">
    <text evidence="1">The sequence shown here is derived from an EMBL/GenBank/DDBJ whole genome shotgun (WGS) entry which is preliminary data.</text>
</comment>
<keyword evidence="2" id="KW-1185">Reference proteome</keyword>
<protein>
    <submittedName>
        <fullName evidence="1">Butyrate kinase</fullName>
    </submittedName>
</protein>
<dbReference type="GO" id="GO:0016301">
    <property type="term" value="F:kinase activity"/>
    <property type="evidence" value="ECO:0007669"/>
    <property type="project" value="UniProtKB-KW"/>
</dbReference>
<sequence>MSLHDMLEIKTDLTFSHLSTILKGHYKEEGSTDLYHRLINVTQESRKSPQNFLFRATELKERLLAAAREPDGEESNSPDLKQKRFLHALGAGLSNNHIKYQLKAYFDDPTVTDEVPITKMNKAASLEWECQQKFKINVHVKETKVTNTEKGSGDAVGVRSMVEVTSVAIFLNMGKVGIFPEGGRDHLHEEQKEGTQLVAWQ</sequence>
<keyword evidence="1" id="KW-0418">Kinase</keyword>
<dbReference type="Proteomes" id="UP000830375">
    <property type="component" value="Unassembled WGS sequence"/>
</dbReference>